<keyword evidence="3" id="KW-1185">Reference proteome</keyword>
<accession>A0AAJ4ZG59</accession>
<evidence type="ECO:0000313" key="2">
    <source>
        <dbReference type="EMBL" id="SUA92773.1"/>
    </source>
</evidence>
<dbReference type="InterPro" id="IPR023476">
    <property type="entry name" value="Pep_tRNA_hydro_II_dom_sf"/>
</dbReference>
<organism evidence="2 4">
    <name type="scientific">Pandoraea pulmonicola</name>
    <dbReference type="NCBI Taxonomy" id="93221"/>
    <lineage>
        <taxon>Bacteria</taxon>
        <taxon>Pseudomonadati</taxon>
        <taxon>Pseudomonadota</taxon>
        <taxon>Betaproteobacteria</taxon>
        <taxon>Burkholderiales</taxon>
        <taxon>Burkholderiaceae</taxon>
        <taxon>Pandoraea</taxon>
    </lineage>
</organism>
<reference evidence="2 4" key="3">
    <citation type="submission" date="2018-06" db="EMBL/GenBank/DDBJ databases">
        <authorList>
            <consortium name="Pathogen Informatics"/>
            <person name="Doyle S."/>
        </authorList>
    </citation>
    <scope>NUCLEOTIDE SEQUENCE [LARGE SCALE GENOMIC DNA]</scope>
    <source>
        <strain evidence="2 4">NCTC13159</strain>
    </source>
</reference>
<sequence>MESEIRIAIVVNPALGLGLLANTVGAISIGLGAGTPALAGRKLTDRSDRTIDVSSRLPVPILQADQATIQAILLKAVGAAQGSVVAFPAFARALHQHADYEQAFPGRDLAQEEIDGIGLVGPSSWVRSLTGALKLLR</sequence>
<dbReference type="InterPro" id="IPR018988">
    <property type="entry name" value="DUF2000"/>
</dbReference>
<dbReference type="SUPFAM" id="SSF102462">
    <property type="entry name" value="Peptidyl-tRNA hydrolase II"/>
    <property type="match status" value="1"/>
</dbReference>
<reference evidence="3" key="1">
    <citation type="submission" date="2014-12" db="EMBL/GenBank/DDBJ databases">
        <title>Complete Genome Sequencing of Pandoraea pulmonicola DSM 16583.</title>
        <authorList>
            <person name="Chan K.-G."/>
        </authorList>
    </citation>
    <scope>NUCLEOTIDE SEQUENCE [LARGE SCALE GENOMIC DNA]</scope>
    <source>
        <strain evidence="3">DSM 16583</strain>
    </source>
</reference>
<name>A0AAJ4ZG59_PANPU</name>
<evidence type="ECO:0000313" key="1">
    <source>
        <dbReference type="EMBL" id="AJC22899.1"/>
    </source>
</evidence>
<reference evidence="1" key="2">
    <citation type="submission" date="2016-11" db="EMBL/GenBank/DDBJ databases">
        <title>Complete Genome Sequencing of Pandoraea pulmonicola DSM 16583.</title>
        <authorList>
            <person name="Chan K.-G."/>
        </authorList>
    </citation>
    <scope>NUCLEOTIDE SEQUENCE</scope>
    <source>
        <strain evidence="1">DSM 16583</strain>
    </source>
</reference>
<gene>
    <name evidence="2" type="ORF">NCTC13159_04311</name>
    <name evidence="1" type="ORF">RO07_25015</name>
</gene>
<dbReference type="AlphaFoldDB" id="A0AAJ4ZG59"/>
<dbReference type="RefSeq" id="WP_039412563.1">
    <property type="nucleotide sequence ID" value="NZ_CP010310.2"/>
</dbReference>
<dbReference type="Proteomes" id="UP000035086">
    <property type="component" value="Chromosome"/>
</dbReference>
<proteinExistence type="predicted"/>
<dbReference type="Gene3D" id="3.40.1490.10">
    <property type="entry name" value="Bit1"/>
    <property type="match status" value="1"/>
</dbReference>
<evidence type="ECO:0000313" key="3">
    <source>
        <dbReference type="Proteomes" id="UP000035086"/>
    </source>
</evidence>
<evidence type="ECO:0000313" key="4">
    <source>
        <dbReference type="Proteomes" id="UP000254589"/>
    </source>
</evidence>
<dbReference type="EMBL" id="CP010310">
    <property type="protein sequence ID" value="AJC22899.1"/>
    <property type="molecule type" value="Genomic_DNA"/>
</dbReference>
<dbReference type="Proteomes" id="UP000254589">
    <property type="component" value="Unassembled WGS sequence"/>
</dbReference>
<dbReference type="Pfam" id="PF09391">
    <property type="entry name" value="DUF2000"/>
    <property type="match status" value="1"/>
</dbReference>
<dbReference type="EMBL" id="UGSJ01000001">
    <property type="protein sequence ID" value="SUA92773.1"/>
    <property type="molecule type" value="Genomic_DNA"/>
</dbReference>
<protein>
    <submittedName>
        <fullName evidence="2">Protein of uncharacterized function (DUF2000)</fullName>
    </submittedName>
</protein>
<dbReference type="KEGG" id="ppul:RO07_25015"/>